<evidence type="ECO:0000313" key="2">
    <source>
        <dbReference type="Proteomes" id="UP000605846"/>
    </source>
</evidence>
<protein>
    <recommendedName>
        <fullName evidence="3">Retrotransposon gag domain-containing protein</fullName>
    </recommendedName>
</protein>
<organism evidence="1 2">
    <name type="scientific">Apophysomyces ossiformis</name>
    <dbReference type="NCBI Taxonomy" id="679940"/>
    <lineage>
        <taxon>Eukaryota</taxon>
        <taxon>Fungi</taxon>
        <taxon>Fungi incertae sedis</taxon>
        <taxon>Mucoromycota</taxon>
        <taxon>Mucoromycotina</taxon>
        <taxon>Mucoromycetes</taxon>
        <taxon>Mucorales</taxon>
        <taxon>Mucorineae</taxon>
        <taxon>Mucoraceae</taxon>
        <taxon>Apophysomyces</taxon>
    </lineage>
</organism>
<evidence type="ECO:0008006" key="3">
    <source>
        <dbReference type="Google" id="ProtNLM"/>
    </source>
</evidence>
<feature type="non-terminal residue" evidence="1">
    <location>
        <position position="1"/>
    </location>
</feature>
<dbReference type="Proteomes" id="UP000605846">
    <property type="component" value="Unassembled WGS sequence"/>
</dbReference>
<proteinExistence type="predicted"/>
<keyword evidence="2" id="KW-1185">Reference proteome</keyword>
<dbReference type="OrthoDB" id="2277233at2759"/>
<dbReference type="AlphaFoldDB" id="A0A8H7BFF3"/>
<gene>
    <name evidence="1" type="ORF">EC973_006605</name>
</gene>
<reference evidence="1" key="1">
    <citation type="submission" date="2020-01" db="EMBL/GenBank/DDBJ databases">
        <title>Genome Sequencing of Three Apophysomyces-Like Fungal Strains Confirms a Novel Fungal Genus in the Mucoromycota with divergent Burkholderia-like Endosymbiotic Bacteria.</title>
        <authorList>
            <person name="Stajich J.E."/>
            <person name="Macias A.M."/>
            <person name="Carter-House D."/>
            <person name="Lovett B."/>
            <person name="Kasson L.R."/>
            <person name="Berry K."/>
            <person name="Grigoriev I."/>
            <person name="Chang Y."/>
            <person name="Spatafora J."/>
            <person name="Kasson M.T."/>
        </authorList>
    </citation>
    <scope>NUCLEOTIDE SEQUENCE</scope>
    <source>
        <strain evidence="1">NRRL A-21654</strain>
    </source>
</reference>
<comment type="caution">
    <text evidence="1">The sequence shown here is derived from an EMBL/GenBank/DDBJ whole genome shotgun (WGS) entry which is preliminary data.</text>
</comment>
<evidence type="ECO:0000313" key="1">
    <source>
        <dbReference type="EMBL" id="KAF7720670.1"/>
    </source>
</evidence>
<name>A0A8H7BFF3_9FUNG</name>
<accession>A0A8H7BFF3</accession>
<dbReference type="EMBL" id="JABAYA010000424">
    <property type="protein sequence ID" value="KAF7720670.1"/>
    <property type="molecule type" value="Genomic_DNA"/>
</dbReference>
<sequence>SARPTKITKFILAPKEFMGTSHQNPLSWLKNIGHLRKVVEMSNEEVLFIASSHLHGQVEKWWEVKEDKIKIWNDFEQKFKSQFASPQLKEQWWSKIQSL</sequence>